<dbReference type="InterPro" id="IPR014626">
    <property type="entry name" value="Sig_transdc_resp-reg_put"/>
</dbReference>
<dbReference type="Proteomes" id="UP000661077">
    <property type="component" value="Unassembled WGS sequence"/>
</dbReference>
<feature type="domain" description="Response regulatory" evidence="2">
    <location>
        <begin position="3"/>
        <end position="118"/>
    </location>
</feature>
<comment type="caution">
    <text evidence="4">The sequence shown here is derived from an EMBL/GenBank/DDBJ whole genome shotgun (WGS) entry which is preliminary data.</text>
</comment>
<protein>
    <submittedName>
        <fullName evidence="4">HDOD domain-containing protein</fullName>
    </submittedName>
</protein>
<keyword evidence="1" id="KW-0597">Phosphoprotein</keyword>
<gene>
    <name evidence="4" type="ORF">JM946_09255</name>
</gene>
<dbReference type="SUPFAM" id="SSF109604">
    <property type="entry name" value="HD-domain/PDEase-like"/>
    <property type="match status" value="1"/>
</dbReference>
<proteinExistence type="predicted"/>
<dbReference type="PROSITE" id="PS51833">
    <property type="entry name" value="HDOD"/>
    <property type="match status" value="1"/>
</dbReference>
<dbReference type="RefSeq" id="WP_203167005.1">
    <property type="nucleotide sequence ID" value="NZ_JAEVLS010000002.1"/>
</dbReference>
<sequence length="396" mass="43401">MKRVLFVDDERALLDGLRARLHPLRGAYDMVFVESGPRAITEIEHRGFDIIVTDVRMPVMDGAQLLAIVAERWPEIVRIVLSGYAEQDKSVRLPILAHQHLSKPCDPQQIENALSRCVQMHDLLQEPRLRAIVGGLRRVPTLPRVYSQLRTMVNGQNASVQEVARIVSADSGIAAKILQVVNSSFFRLPRRISRISDAITYLGFAAVRNLVLSEEVFSQWPREASAPGLQPEQLQASAQRLAATAHALSAGTAFADDAMLAGLLHNIGYRVLLGECPGLLTEAQASARTQSVPLHIAERQIIGASHAEIGAYLLGLWGLPHGVVDAVAFQYMPDHVEHTHFDALAAIAMAHTIVAQAGRPAGADVESNNKLLQSLHAPFDWSEAQRRADEASGDWH</sequence>
<evidence type="ECO:0000313" key="5">
    <source>
        <dbReference type="Proteomes" id="UP000661077"/>
    </source>
</evidence>
<dbReference type="Pfam" id="PF08668">
    <property type="entry name" value="HDOD"/>
    <property type="match status" value="1"/>
</dbReference>
<dbReference type="Pfam" id="PF00072">
    <property type="entry name" value="Response_reg"/>
    <property type="match status" value="1"/>
</dbReference>
<feature type="modified residue" description="4-aspartylphosphate" evidence="1">
    <location>
        <position position="54"/>
    </location>
</feature>
<dbReference type="PIRSF" id="PIRSF036883">
    <property type="entry name" value="RR_HD-GYP_mod"/>
    <property type="match status" value="1"/>
</dbReference>
<dbReference type="PANTHER" id="PTHR33525">
    <property type="match status" value="1"/>
</dbReference>
<name>A0ABS1WVD2_9GAMM</name>
<evidence type="ECO:0000313" key="4">
    <source>
        <dbReference type="EMBL" id="MBM0104936.1"/>
    </source>
</evidence>
<evidence type="ECO:0000259" key="3">
    <source>
        <dbReference type="PROSITE" id="PS51833"/>
    </source>
</evidence>
<dbReference type="PANTHER" id="PTHR33525:SF3">
    <property type="entry name" value="RIBONUCLEASE Y"/>
    <property type="match status" value="1"/>
</dbReference>
<dbReference type="SUPFAM" id="SSF52172">
    <property type="entry name" value="CheY-like"/>
    <property type="match status" value="1"/>
</dbReference>
<evidence type="ECO:0000259" key="2">
    <source>
        <dbReference type="PROSITE" id="PS50110"/>
    </source>
</evidence>
<keyword evidence="5" id="KW-1185">Reference proteome</keyword>
<organism evidence="4 5">
    <name type="scientific">Steroidobacter gossypii</name>
    <dbReference type="NCBI Taxonomy" id="2805490"/>
    <lineage>
        <taxon>Bacteria</taxon>
        <taxon>Pseudomonadati</taxon>
        <taxon>Pseudomonadota</taxon>
        <taxon>Gammaproteobacteria</taxon>
        <taxon>Steroidobacterales</taxon>
        <taxon>Steroidobacteraceae</taxon>
        <taxon>Steroidobacter</taxon>
    </lineage>
</organism>
<dbReference type="SMART" id="SM00448">
    <property type="entry name" value="REC"/>
    <property type="match status" value="1"/>
</dbReference>
<dbReference type="InterPro" id="IPR011006">
    <property type="entry name" value="CheY-like_superfamily"/>
</dbReference>
<evidence type="ECO:0000256" key="1">
    <source>
        <dbReference type="PROSITE-ProRule" id="PRU00169"/>
    </source>
</evidence>
<dbReference type="InterPro" id="IPR013976">
    <property type="entry name" value="HDOD"/>
</dbReference>
<feature type="domain" description="HDOD" evidence="3">
    <location>
        <begin position="139"/>
        <end position="333"/>
    </location>
</feature>
<dbReference type="Gene3D" id="3.40.50.2300">
    <property type="match status" value="1"/>
</dbReference>
<dbReference type="EMBL" id="JAEVLS010000002">
    <property type="protein sequence ID" value="MBM0104936.1"/>
    <property type="molecule type" value="Genomic_DNA"/>
</dbReference>
<dbReference type="PROSITE" id="PS50110">
    <property type="entry name" value="RESPONSE_REGULATORY"/>
    <property type="match status" value="1"/>
</dbReference>
<accession>A0ABS1WVD2</accession>
<reference evidence="4 5" key="1">
    <citation type="journal article" date="2021" name="Int. J. Syst. Evol. Microbiol.">
        <title>Steroidobacter gossypii sp. nov., isolated from soil of cotton cropping field.</title>
        <authorList>
            <person name="Huang R."/>
            <person name="Yang S."/>
            <person name="Zhen C."/>
            <person name="Liu W."/>
        </authorList>
    </citation>
    <scope>NUCLEOTIDE SEQUENCE [LARGE SCALE GENOMIC DNA]</scope>
    <source>
        <strain evidence="4 5">S1-65</strain>
    </source>
</reference>
<dbReference type="Gene3D" id="1.10.3210.10">
    <property type="entry name" value="Hypothetical protein af1432"/>
    <property type="match status" value="1"/>
</dbReference>
<dbReference type="InterPro" id="IPR052340">
    <property type="entry name" value="RNase_Y/CdgJ"/>
</dbReference>
<dbReference type="InterPro" id="IPR001789">
    <property type="entry name" value="Sig_transdc_resp-reg_receiver"/>
</dbReference>